<dbReference type="Proteomes" id="UP000317494">
    <property type="component" value="Unassembled WGS sequence"/>
</dbReference>
<keyword evidence="5" id="KW-1185">Reference proteome</keyword>
<reference evidence="5 6" key="1">
    <citation type="journal article" date="2019" name="Sci. Rep.">
        <title>Comparative genomics of chytrid fungi reveal insights into the obligate biotrophic and pathogenic lifestyle of Synchytrium endobioticum.</title>
        <authorList>
            <person name="van de Vossenberg B.T.L.H."/>
            <person name="Warris S."/>
            <person name="Nguyen H.D.T."/>
            <person name="van Gent-Pelzer M.P.E."/>
            <person name="Joly D.L."/>
            <person name="van de Geest H.C."/>
            <person name="Bonants P.J.M."/>
            <person name="Smith D.S."/>
            <person name="Levesque C.A."/>
            <person name="van der Lee T.A.J."/>
        </authorList>
    </citation>
    <scope>NUCLEOTIDE SEQUENCE [LARGE SCALE GENOMIC DNA]</scope>
    <source>
        <strain evidence="4 6">LEV6574</strain>
        <strain evidence="3 5">MB42</strain>
    </source>
</reference>
<keyword evidence="2" id="KW-0732">Signal</keyword>
<feature type="compositionally biased region" description="Polar residues" evidence="1">
    <location>
        <begin position="159"/>
        <end position="170"/>
    </location>
</feature>
<evidence type="ECO:0000313" key="3">
    <source>
        <dbReference type="EMBL" id="TPX31277.1"/>
    </source>
</evidence>
<proteinExistence type="predicted"/>
<feature type="compositionally biased region" description="Basic and acidic residues" evidence="1">
    <location>
        <begin position="185"/>
        <end position="198"/>
    </location>
</feature>
<dbReference type="AlphaFoldDB" id="A0A507CGS9"/>
<evidence type="ECO:0000256" key="1">
    <source>
        <dbReference type="SAM" id="MobiDB-lite"/>
    </source>
</evidence>
<feature type="compositionally biased region" description="Polar residues" evidence="1">
    <location>
        <begin position="210"/>
        <end position="229"/>
    </location>
</feature>
<organism evidence="4 6">
    <name type="scientific">Synchytrium endobioticum</name>
    <dbReference type="NCBI Taxonomy" id="286115"/>
    <lineage>
        <taxon>Eukaryota</taxon>
        <taxon>Fungi</taxon>
        <taxon>Fungi incertae sedis</taxon>
        <taxon>Chytridiomycota</taxon>
        <taxon>Chytridiomycota incertae sedis</taxon>
        <taxon>Chytridiomycetes</taxon>
        <taxon>Synchytriales</taxon>
        <taxon>Synchytriaceae</taxon>
        <taxon>Synchytrium</taxon>
    </lineage>
</organism>
<gene>
    <name evidence="4" type="ORF">SeLEV6574_g07786</name>
    <name evidence="3" type="ORF">SeMB42_g07786</name>
</gene>
<accession>A0A507CGS9</accession>
<comment type="caution">
    <text evidence="4">The sequence shown here is derived from an EMBL/GenBank/DDBJ whole genome shotgun (WGS) entry which is preliminary data.</text>
</comment>
<evidence type="ECO:0000313" key="4">
    <source>
        <dbReference type="EMBL" id="TPX38439.1"/>
    </source>
</evidence>
<dbReference type="VEuPathDB" id="FungiDB:SeMB42_g07786"/>
<dbReference type="EMBL" id="QEAM01000613">
    <property type="protein sequence ID" value="TPX38439.1"/>
    <property type="molecule type" value="Genomic_DNA"/>
</dbReference>
<name>A0A507CGS9_9FUNG</name>
<evidence type="ECO:0000256" key="2">
    <source>
        <dbReference type="SAM" id="SignalP"/>
    </source>
</evidence>
<protein>
    <submittedName>
        <fullName evidence="4">Uncharacterized protein</fullName>
    </submittedName>
</protein>
<feature type="chain" id="PRO_5036363026" evidence="2">
    <location>
        <begin position="26"/>
        <end position="247"/>
    </location>
</feature>
<evidence type="ECO:0000313" key="6">
    <source>
        <dbReference type="Proteomes" id="UP000320475"/>
    </source>
</evidence>
<feature type="region of interest" description="Disordered" evidence="1">
    <location>
        <begin position="210"/>
        <end position="247"/>
    </location>
</feature>
<sequence length="247" mass="26402">MKGSKLAAVVLLYTVVIILVLSAHGHPAYQHPSDNDEAPSNRAEVVGNFLYAGGNPQDDGHAGHIEIRNADRNNPLVIQNVLNTQIRLLHGTIYLGVLTLIYKYISLGNSMFEDRLLGVVDWFIRGQLICLLTTLLADVLYRRLNQNVGVVGPRAPVARNNNAISGNPTPGINEAAPTTGGPDINSRHDVGPSHRVHDGQAHGELVSSAGSTHLQPYSDPSASGSQTSSVRRRPNIGCDGALGHPNN</sequence>
<dbReference type="EMBL" id="QEAN01000625">
    <property type="protein sequence ID" value="TPX31277.1"/>
    <property type="molecule type" value="Genomic_DNA"/>
</dbReference>
<feature type="signal peptide" evidence="2">
    <location>
        <begin position="1"/>
        <end position="25"/>
    </location>
</feature>
<dbReference type="Proteomes" id="UP000320475">
    <property type="component" value="Unassembled WGS sequence"/>
</dbReference>
<feature type="region of interest" description="Disordered" evidence="1">
    <location>
        <begin position="155"/>
        <end position="198"/>
    </location>
</feature>
<evidence type="ECO:0000313" key="5">
    <source>
        <dbReference type="Proteomes" id="UP000317494"/>
    </source>
</evidence>